<dbReference type="AlphaFoldDB" id="A0A914VRZ4"/>
<keyword evidence="5" id="KW-1185">Reference proteome</keyword>
<dbReference type="GO" id="GO:0098609">
    <property type="term" value="P:cell-cell adhesion"/>
    <property type="evidence" value="ECO:0007669"/>
    <property type="project" value="TreeGrafter"/>
</dbReference>
<dbReference type="Proteomes" id="UP000887566">
    <property type="component" value="Unplaced"/>
</dbReference>
<name>A0A914VRZ4_9BILA</name>
<dbReference type="PANTHER" id="PTHR44170">
    <property type="entry name" value="PROTEIN SIDEKICK"/>
    <property type="match status" value="1"/>
</dbReference>
<protein>
    <submittedName>
        <fullName evidence="6">Ig-like domain-containing protein</fullName>
    </submittedName>
</protein>
<feature type="domain" description="Ig-like" evidence="4">
    <location>
        <begin position="142"/>
        <end position="247"/>
    </location>
</feature>
<evidence type="ECO:0000259" key="4">
    <source>
        <dbReference type="PROSITE" id="PS50835"/>
    </source>
</evidence>
<dbReference type="InterPro" id="IPR003598">
    <property type="entry name" value="Ig_sub2"/>
</dbReference>
<keyword evidence="3" id="KW-0732">Signal</keyword>
<dbReference type="InterPro" id="IPR013151">
    <property type="entry name" value="Immunoglobulin_dom"/>
</dbReference>
<dbReference type="Gene3D" id="2.60.40.10">
    <property type="entry name" value="Immunoglobulins"/>
    <property type="match status" value="2"/>
</dbReference>
<dbReference type="CDD" id="cd00096">
    <property type="entry name" value="Ig"/>
    <property type="match status" value="2"/>
</dbReference>
<keyword evidence="1" id="KW-0677">Repeat</keyword>
<accession>A0A914VRZ4</accession>
<reference evidence="6" key="1">
    <citation type="submission" date="2022-11" db="UniProtKB">
        <authorList>
            <consortium name="WormBaseParasite"/>
        </authorList>
    </citation>
    <scope>IDENTIFICATION</scope>
</reference>
<organism evidence="5 6">
    <name type="scientific">Plectus sambesii</name>
    <dbReference type="NCBI Taxonomy" id="2011161"/>
    <lineage>
        <taxon>Eukaryota</taxon>
        <taxon>Metazoa</taxon>
        <taxon>Ecdysozoa</taxon>
        <taxon>Nematoda</taxon>
        <taxon>Chromadorea</taxon>
        <taxon>Plectida</taxon>
        <taxon>Plectina</taxon>
        <taxon>Plectoidea</taxon>
        <taxon>Plectidae</taxon>
        <taxon>Plectus</taxon>
    </lineage>
</organism>
<dbReference type="SMART" id="SM00408">
    <property type="entry name" value="IGc2"/>
    <property type="match status" value="2"/>
</dbReference>
<dbReference type="SMART" id="SM00409">
    <property type="entry name" value="IG"/>
    <property type="match status" value="3"/>
</dbReference>
<dbReference type="PROSITE" id="PS50835">
    <property type="entry name" value="IG_LIKE"/>
    <property type="match status" value="3"/>
</dbReference>
<dbReference type="PANTHER" id="PTHR44170:SF55">
    <property type="entry name" value="OBSCURIN ISOFORM X2"/>
    <property type="match status" value="1"/>
</dbReference>
<dbReference type="InterPro" id="IPR007110">
    <property type="entry name" value="Ig-like_dom"/>
</dbReference>
<feature type="signal peptide" evidence="3">
    <location>
        <begin position="1"/>
        <end position="26"/>
    </location>
</feature>
<dbReference type="Pfam" id="PF00047">
    <property type="entry name" value="ig"/>
    <property type="match status" value="1"/>
</dbReference>
<dbReference type="WBParaSite" id="PSAMB.scaffold2321size23874.g17335.t1">
    <property type="protein sequence ID" value="PSAMB.scaffold2321size23874.g17335.t1"/>
    <property type="gene ID" value="PSAMB.scaffold2321size23874.g17335"/>
</dbReference>
<keyword evidence="2" id="KW-1015">Disulfide bond</keyword>
<evidence type="ECO:0000313" key="5">
    <source>
        <dbReference type="Proteomes" id="UP000887566"/>
    </source>
</evidence>
<dbReference type="InterPro" id="IPR013098">
    <property type="entry name" value="Ig_I-set"/>
</dbReference>
<dbReference type="InterPro" id="IPR013783">
    <property type="entry name" value="Ig-like_fold"/>
</dbReference>
<evidence type="ECO:0000256" key="3">
    <source>
        <dbReference type="SAM" id="SignalP"/>
    </source>
</evidence>
<feature type="chain" id="PRO_5037057148" evidence="3">
    <location>
        <begin position="27"/>
        <end position="360"/>
    </location>
</feature>
<dbReference type="InterPro" id="IPR003599">
    <property type="entry name" value="Ig_sub"/>
</dbReference>
<feature type="domain" description="Ig-like" evidence="4">
    <location>
        <begin position="268"/>
        <end position="350"/>
    </location>
</feature>
<proteinExistence type="predicted"/>
<evidence type="ECO:0000256" key="2">
    <source>
        <dbReference type="ARBA" id="ARBA00023157"/>
    </source>
</evidence>
<feature type="domain" description="Ig-like" evidence="4">
    <location>
        <begin position="35"/>
        <end position="119"/>
    </location>
</feature>
<dbReference type="SUPFAM" id="SSF48726">
    <property type="entry name" value="Immunoglobulin"/>
    <property type="match status" value="2"/>
</dbReference>
<dbReference type="GO" id="GO:0016020">
    <property type="term" value="C:membrane"/>
    <property type="evidence" value="ECO:0007669"/>
    <property type="project" value="UniProtKB-ARBA"/>
</dbReference>
<dbReference type="InterPro" id="IPR036179">
    <property type="entry name" value="Ig-like_dom_sf"/>
</dbReference>
<evidence type="ECO:0000256" key="1">
    <source>
        <dbReference type="ARBA" id="ARBA00022737"/>
    </source>
</evidence>
<evidence type="ECO:0000313" key="6">
    <source>
        <dbReference type="WBParaSite" id="PSAMB.scaffold2321size23874.g17335.t1"/>
    </source>
</evidence>
<dbReference type="Pfam" id="PF07679">
    <property type="entry name" value="I-set"/>
    <property type="match status" value="1"/>
</dbReference>
<sequence>MVGTLGAAAGTASLLLLLFATTCCLSAPGIHHRLPTLTLRSDAPYLERKHKTVMRCVVEWPGADPAVVGAIKLDDVKWMKDGTPIAELDKTQGSDDLKETGAELRVLHGKRQSEGDFQCSGLLRGVQLGDGRAVDVQLVSAPLKVKRARLSKFERLSKEEEVHAIQGHVARLPCSGIPDSIPGPAIIWFERAGDDRRLGVEERKNRYLGTSSGLQIAVVQPRDAGKYFCVATNPYTNQTRHSKNAVNLVVDDRAPTLSSSFTPHFVYPEPTKTHMVVEVAVGHSALLECVVAGGKVVWEKVNASLPVSLTDDGARVRQVWGNLRINEVSVDDAGTYVCHALSPIANADLSHPDHPRVTYK</sequence>